<feature type="binding site" evidence="8">
    <location>
        <position position="410"/>
    </location>
    <ligand>
        <name>Zn(2+)</name>
        <dbReference type="ChEBI" id="CHEBI:29105"/>
        <label>2</label>
        <note>catalytic</note>
    </ligand>
</feature>
<keyword evidence="6" id="KW-0482">Metalloprotease</keyword>
<dbReference type="InterPro" id="IPR036375">
    <property type="entry name" value="Hemopexin-like_dom_sf"/>
</dbReference>
<evidence type="ECO:0000313" key="12">
    <source>
        <dbReference type="Proteomes" id="UP000593567"/>
    </source>
</evidence>
<feature type="repeat" description="Hemopexin" evidence="9">
    <location>
        <begin position="454"/>
        <end position="508"/>
    </location>
</feature>
<feature type="binding site" evidence="8">
    <location>
        <position position="406"/>
    </location>
    <ligand>
        <name>Zn(2+)</name>
        <dbReference type="ChEBI" id="CHEBI:29105"/>
        <label>2</label>
        <note>catalytic</note>
    </ligand>
</feature>
<proteinExistence type="inferred from homology"/>
<feature type="active site" evidence="7">
    <location>
        <position position="407"/>
    </location>
</feature>
<organism evidence="11 12">
    <name type="scientific">Bugula neritina</name>
    <name type="common">Brown bryozoan</name>
    <name type="synonym">Sertularia neritina</name>
    <dbReference type="NCBI Taxonomy" id="10212"/>
    <lineage>
        <taxon>Eukaryota</taxon>
        <taxon>Metazoa</taxon>
        <taxon>Spiralia</taxon>
        <taxon>Lophotrochozoa</taxon>
        <taxon>Bryozoa</taxon>
        <taxon>Gymnolaemata</taxon>
        <taxon>Cheilostomatida</taxon>
        <taxon>Flustrina</taxon>
        <taxon>Buguloidea</taxon>
        <taxon>Bugulidae</taxon>
        <taxon>Bugula</taxon>
    </lineage>
</organism>
<evidence type="ECO:0000256" key="9">
    <source>
        <dbReference type="PROSITE-ProRule" id="PRU01011"/>
    </source>
</evidence>
<keyword evidence="3 8" id="KW-0479">Metal-binding</keyword>
<dbReference type="GO" id="GO:0006508">
    <property type="term" value="P:proteolysis"/>
    <property type="evidence" value="ECO:0007669"/>
    <property type="project" value="UniProtKB-KW"/>
</dbReference>
<evidence type="ECO:0000259" key="10">
    <source>
        <dbReference type="SMART" id="SM00235"/>
    </source>
</evidence>
<evidence type="ECO:0000256" key="4">
    <source>
        <dbReference type="ARBA" id="ARBA00022801"/>
    </source>
</evidence>
<evidence type="ECO:0000256" key="2">
    <source>
        <dbReference type="ARBA" id="ARBA00022670"/>
    </source>
</evidence>
<feature type="domain" description="Peptidase metallopeptidase" evidence="10">
    <location>
        <begin position="290"/>
        <end position="452"/>
    </location>
</feature>
<evidence type="ECO:0000256" key="6">
    <source>
        <dbReference type="ARBA" id="ARBA00023049"/>
    </source>
</evidence>
<dbReference type="PROSITE" id="PS51642">
    <property type="entry name" value="HEMOPEXIN_2"/>
    <property type="match status" value="1"/>
</dbReference>
<dbReference type="SUPFAM" id="SSF47090">
    <property type="entry name" value="PGBD-like"/>
    <property type="match status" value="1"/>
</dbReference>
<feature type="binding site" evidence="8">
    <location>
        <position position="372"/>
    </location>
    <ligand>
        <name>Zn(2+)</name>
        <dbReference type="ChEBI" id="CHEBI:29105"/>
        <label>1</label>
    </ligand>
</feature>
<reference evidence="11" key="1">
    <citation type="submission" date="2020-06" db="EMBL/GenBank/DDBJ databases">
        <title>Draft genome of Bugula neritina, a colonial animal packing powerful symbionts and potential medicines.</title>
        <authorList>
            <person name="Rayko M."/>
        </authorList>
    </citation>
    <scope>NUCLEOTIDE SEQUENCE [LARGE SCALE GENOMIC DNA]</scope>
    <source>
        <strain evidence="11">Kwan_BN1</strain>
    </source>
</reference>
<name>A0A7J7IZ07_BUGNE</name>
<dbReference type="InterPro" id="IPR036366">
    <property type="entry name" value="PGBDSf"/>
</dbReference>
<dbReference type="GO" id="GO:0030574">
    <property type="term" value="P:collagen catabolic process"/>
    <property type="evidence" value="ECO:0007669"/>
    <property type="project" value="TreeGrafter"/>
</dbReference>
<dbReference type="Gene3D" id="2.110.10.10">
    <property type="entry name" value="Hemopexin-like domain"/>
    <property type="match status" value="1"/>
</dbReference>
<dbReference type="Proteomes" id="UP000593567">
    <property type="component" value="Unassembled WGS sequence"/>
</dbReference>
<evidence type="ECO:0000313" key="11">
    <source>
        <dbReference type="EMBL" id="KAF6019142.1"/>
    </source>
</evidence>
<accession>A0A7J7IZ07</accession>
<dbReference type="InterPro" id="IPR006026">
    <property type="entry name" value="Peptidase_Metallo"/>
</dbReference>
<comment type="similarity">
    <text evidence="1">Belongs to the peptidase M10A family.</text>
</comment>
<dbReference type="PANTHER" id="PTHR10201">
    <property type="entry name" value="MATRIX METALLOPROTEINASE"/>
    <property type="match status" value="1"/>
</dbReference>
<dbReference type="Gene3D" id="3.40.390.10">
    <property type="entry name" value="Collagenase (Catalytic Domain)"/>
    <property type="match status" value="1"/>
</dbReference>
<dbReference type="OrthoDB" id="406838at2759"/>
<dbReference type="AlphaFoldDB" id="A0A7J7IZ07"/>
<dbReference type="GO" id="GO:0004222">
    <property type="term" value="F:metalloendopeptidase activity"/>
    <property type="evidence" value="ECO:0007669"/>
    <property type="project" value="InterPro"/>
</dbReference>
<feature type="binding site" evidence="8">
    <location>
        <position position="424"/>
    </location>
    <ligand>
        <name>Zn(2+)</name>
        <dbReference type="ChEBI" id="CHEBI:29105"/>
        <label>2</label>
        <note>catalytic</note>
    </ligand>
</feature>
<keyword evidence="8" id="KW-0106">Calcium</keyword>
<protein>
    <submittedName>
        <fullName evidence="11">MMP21</fullName>
    </submittedName>
</protein>
<gene>
    <name evidence="11" type="ORF">EB796_022559</name>
</gene>
<feature type="binding site" evidence="8">
    <location>
        <position position="364"/>
    </location>
    <ligand>
        <name>Ca(2+)</name>
        <dbReference type="ChEBI" id="CHEBI:29108"/>
        <label>3</label>
    </ligand>
</feature>
<keyword evidence="2" id="KW-0645">Protease</keyword>
<comment type="cofactor">
    <cofactor evidence="8">
        <name>Zn(2+)</name>
        <dbReference type="ChEBI" id="CHEBI:29105"/>
    </cofactor>
    <text evidence="8">Binds 2 Zn(2+) ions per subunit.</text>
</comment>
<dbReference type="InterPro" id="IPR001818">
    <property type="entry name" value="Pept_M10_metallopeptidase"/>
</dbReference>
<dbReference type="InterPro" id="IPR036365">
    <property type="entry name" value="PGBD-like_sf"/>
</dbReference>
<keyword evidence="5 8" id="KW-0862">Zinc</keyword>
<feature type="binding site" evidence="8">
    <location>
        <position position="377"/>
    </location>
    <ligand>
        <name>Ca(2+)</name>
        <dbReference type="ChEBI" id="CHEBI:29108"/>
        <label>2</label>
    </ligand>
</feature>
<comment type="caution">
    <text evidence="11">The sequence shown here is derived from an EMBL/GenBank/DDBJ whole genome shotgun (WGS) entry which is preliminary data.</text>
</comment>
<evidence type="ECO:0000256" key="8">
    <source>
        <dbReference type="PIRSR" id="PIRSR621190-2"/>
    </source>
</evidence>
<sequence length="520" mass="60105">MVGKLRRLREVYRLKKGISCRRTVSANAVIALGIILGISSVPLASAKYIYQPYGVSEDSYEYGYTQHDAYLDSKNKNRIETEQQCKNYLCKYGYLNCNCSSYLLPIPNSGRRKKRAVESDVIPSEYEITQVKSFDHHAAFPPILTTPSNQACKSFHFQRGYEQFQASYKLNITGRCDIFTKSYMSRSRCGQPDIFNTEALNEPDSSEINKYYKGYDTFESDETSDEKGYKVTKIRLKRDLTEYIASDHHSRIRRSEQLQELIAQQENNHETYNHGQSSRVKRSFGILTDPIGKLNKEVITWRLMSAYTNPSMALSDQISILSQAFRYWSEVTPLCFREDKWSQRVDVEVGFLEGIHLNCYKQFDGLGGEIAHKFYRDVHFDKKDPYSTSPNPTQPSEISLLLVAVHEIGHVLGLNHSSSSDSVMNAIYHRNIRGRFELSSDDRQKIKELYGPCGGRFDIVMDYVRNSGSSRVFNTYFFRGNNFWIYENKHSRTRYGDPKKISSKTWHGLPSHLDAFVHYF</sequence>
<evidence type="ECO:0000256" key="3">
    <source>
        <dbReference type="ARBA" id="ARBA00022723"/>
    </source>
</evidence>
<evidence type="ECO:0000256" key="5">
    <source>
        <dbReference type="ARBA" id="ARBA00022833"/>
    </source>
</evidence>
<evidence type="ECO:0000256" key="7">
    <source>
        <dbReference type="PIRSR" id="PIRSR621190-1"/>
    </source>
</evidence>
<dbReference type="PANTHER" id="PTHR10201:SF323">
    <property type="entry name" value="MATRIX METALLOPROTEINASE-21"/>
    <property type="match status" value="1"/>
</dbReference>
<feature type="binding site" evidence="8">
    <location>
        <position position="416"/>
    </location>
    <ligand>
        <name>Zn(2+)</name>
        <dbReference type="ChEBI" id="CHEBI:29105"/>
        <label>2</label>
        <note>catalytic</note>
    </ligand>
</feature>
<dbReference type="GO" id="GO:0031012">
    <property type="term" value="C:extracellular matrix"/>
    <property type="evidence" value="ECO:0007669"/>
    <property type="project" value="InterPro"/>
</dbReference>
<comment type="cofactor">
    <cofactor evidence="8">
        <name>Ca(2+)</name>
        <dbReference type="ChEBI" id="CHEBI:29108"/>
    </cofactor>
    <text evidence="8">Can bind about 5 Ca(2+) ions per subunit.</text>
</comment>
<dbReference type="SUPFAM" id="SSF50923">
    <property type="entry name" value="Hemopexin-like domain"/>
    <property type="match status" value="1"/>
</dbReference>
<dbReference type="Pfam" id="PF00045">
    <property type="entry name" value="Hemopexin"/>
    <property type="match status" value="1"/>
</dbReference>
<keyword evidence="4" id="KW-0378">Hydrolase</keyword>
<dbReference type="Gene3D" id="1.10.101.10">
    <property type="entry name" value="PGBD-like superfamily/PGBD"/>
    <property type="match status" value="1"/>
</dbReference>
<feature type="binding site" evidence="8">
    <location>
        <position position="365"/>
    </location>
    <ligand>
        <name>Ca(2+)</name>
        <dbReference type="ChEBI" id="CHEBI:29108"/>
        <label>3</label>
    </ligand>
</feature>
<dbReference type="InterPro" id="IPR018487">
    <property type="entry name" value="Hemopexin-like_repeat"/>
</dbReference>
<dbReference type="SMART" id="SM00235">
    <property type="entry name" value="ZnMc"/>
    <property type="match status" value="1"/>
</dbReference>
<dbReference type="EMBL" id="VXIV02003252">
    <property type="protein sequence ID" value="KAF6019142.1"/>
    <property type="molecule type" value="Genomic_DNA"/>
</dbReference>
<feature type="binding site" evidence="8">
    <location>
        <position position="379"/>
    </location>
    <ligand>
        <name>Zn(2+)</name>
        <dbReference type="ChEBI" id="CHEBI:29105"/>
        <label>1</label>
    </ligand>
</feature>
<dbReference type="Pfam" id="PF00413">
    <property type="entry name" value="Peptidase_M10"/>
    <property type="match status" value="1"/>
</dbReference>
<dbReference type="InterPro" id="IPR024079">
    <property type="entry name" value="MetalloPept_cat_dom_sf"/>
</dbReference>
<keyword evidence="12" id="KW-1185">Reference proteome</keyword>
<dbReference type="GO" id="GO:0008270">
    <property type="term" value="F:zinc ion binding"/>
    <property type="evidence" value="ECO:0007669"/>
    <property type="project" value="InterPro"/>
</dbReference>
<feature type="binding site" evidence="8">
    <location>
        <position position="346"/>
    </location>
    <ligand>
        <name>Ca(2+)</name>
        <dbReference type="ChEBI" id="CHEBI:29108"/>
        <label>2</label>
    </ligand>
</feature>
<feature type="binding site" evidence="8">
    <location>
        <position position="381"/>
    </location>
    <ligand>
        <name>Ca(2+)</name>
        <dbReference type="ChEBI" id="CHEBI:29108"/>
        <label>3</label>
    </ligand>
</feature>
<dbReference type="PRINTS" id="PR00138">
    <property type="entry name" value="MATRIXIN"/>
</dbReference>
<evidence type="ECO:0000256" key="1">
    <source>
        <dbReference type="ARBA" id="ARBA00010370"/>
    </source>
</evidence>
<dbReference type="GO" id="GO:0030198">
    <property type="term" value="P:extracellular matrix organization"/>
    <property type="evidence" value="ECO:0007669"/>
    <property type="project" value="TreeGrafter"/>
</dbReference>
<dbReference type="SUPFAM" id="SSF55486">
    <property type="entry name" value="Metalloproteases ('zincins'), catalytic domain"/>
    <property type="match status" value="1"/>
</dbReference>
<feature type="binding site" evidence="8">
    <location>
        <position position="356"/>
    </location>
    <ligand>
        <name>Zn(2+)</name>
        <dbReference type="ChEBI" id="CHEBI:29105"/>
        <label>1</label>
    </ligand>
</feature>
<dbReference type="InterPro" id="IPR021190">
    <property type="entry name" value="Pept_M10A"/>
</dbReference>